<dbReference type="CDD" id="cd00586">
    <property type="entry name" value="4HBT"/>
    <property type="match status" value="1"/>
</dbReference>
<sequence>MIMYSRELTVAWGESDPFGLVYYPMMFTWFNETEHELLRALGFPTNKLIKEDRTAFVMGDVHFRFVGPAAYGDKVRTMIRLAKMGTSTLHWDCKAVQSSDGAVITEGRAVRIHAQIQEDGGLKAIPIPEYIRNALTDPGSLINLPEEEF</sequence>
<dbReference type="EMBL" id="VHSH01000001">
    <property type="protein sequence ID" value="TQV83795.1"/>
    <property type="molecule type" value="Genomic_DNA"/>
</dbReference>
<keyword evidence="4" id="KW-1185">Reference proteome</keyword>
<dbReference type="RefSeq" id="WP_142895030.1">
    <property type="nucleotide sequence ID" value="NZ_ML660052.1"/>
</dbReference>
<comment type="similarity">
    <text evidence="1">Belongs to the 4-hydroxybenzoyl-CoA thioesterase family.</text>
</comment>
<keyword evidence="2" id="KW-0378">Hydrolase</keyword>
<dbReference type="OrthoDB" id="7204167at2"/>
<name>A0A545U2U2_9PROT</name>
<dbReference type="Gene3D" id="3.10.129.10">
    <property type="entry name" value="Hotdog Thioesterase"/>
    <property type="match status" value="1"/>
</dbReference>
<protein>
    <submittedName>
        <fullName evidence="3">Acyl-CoA thioesterase</fullName>
    </submittedName>
</protein>
<evidence type="ECO:0000256" key="2">
    <source>
        <dbReference type="ARBA" id="ARBA00022801"/>
    </source>
</evidence>
<evidence type="ECO:0000256" key="1">
    <source>
        <dbReference type="ARBA" id="ARBA00005953"/>
    </source>
</evidence>
<dbReference type="InterPro" id="IPR050563">
    <property type="entry name" value="4-hydroxybenzoyl-CoA_TE"/>
</dbReference>
<dbReference type="GO" id="GO:0047617">
    <property type="term" value="F:fatty acyl-CoA hydrolase activity"/>
    <property type="evidence" value="ECO:0007669"/>
    <property type="project" value="TreeGrafter"/>
</dbReference>
<evidence type="ECO:0000313" key="4">
    <source>
        <dbReference type="Proteomes" id="UP000315252"/>
    </source>
</evidence>
<dbReference type="Pfam" id="PF13279">
    <property type="entry name" value="4HBT_2"/>
    <property type="match status" value="1"/>
</dbReference>
<comment type="caution">
    <text evidence="3">The sequence shown here is derived from an EMBL/GenBank/DDBJ whole genome shotgun (WGS) entry which is preliminary data.</text>
</comment>
<gene>
    <name evidence="3" type="ORF">FKG95_04230</name>
</gene>
<evidence type="ECO:0000313" key="3">
    <source>
        <dbReference type="EMBL" id="TQV83795.1"/>
    </source>
</evidence>
<dbReference type="PANTHER" id="PTHR31793">
    <property type="entry name" value="4-HYDROXYBENZOYL-COA THIOESTERASE FAMILY MEMBER"/>
    <property type="match status" value="1"/>
</dbReference>
<organism evidence="3 4">
    <name type="scientific">Denitrobaculum tricleocarpae</name>
    <dbReference type="NCBI Taxonomy" id="2591009"/>
    <lineage>
        <taxon>Bacteria</taxon>
        <taxon>Pseudomonadati</taxon>
        <taxon>Pseudomonadota</taxon>
        <taxon>Alphaproteobacteria</taxon>
        <taxon>Rhodospirillales</taxon>
        <taxon>Rhodospirillaceae</taxon>
        <taxon>Denitrobaculum</taxon>
    </lineage>
</organism>
<dbReference type="SUPFAM" id="SSF54637">
    <property type="entry name" value="Thioesterase/thiol ester dehydrase-isomerase"/>
    <property type="match status" value="1"/>
</dbReference>
<dbReference type="AlphaFoldDB" id="A0A545U2U2"/>
<dbReference type="InterPro" id="IPR029069">
    <property type="entry name" value="HotDog_dom_sf"/>
</dbReference>
<accession>A0A545U2U2</accession>
<dbReference type="PANTHER" id="PTHR31793:SF27">
    <property type="entry name" value="NOVEL THIOESTERASE SUPERFAMILY DOMAIN AND SAPOSIN A-TYPE DOMAIN CONTAINING PROTEIN (0610012H03RIK)"/>
    <property type="match status" value="1"/>
</dbReference>
<proteinExistence type="inferred from homology"/>
<reference evidence="3 4" key="1">
    <citation type="submission" date="2019-06" db="EMBL/GenBank/DDBJ databases">
        <title>Whole genome sequence for Rhodospirillaceae sp. R148.</title>
        <authorList>
            <person name="Wang G."/>
        </authorList>
    </citation>
    <scope>NUCLEOTIDE SEQUENCE [LARGE SCALE GENOMIC DNA]</scope>
    <source>
        <strain evidence="3 4">R148</strain>
    </source>
</reference>
<dbReference type="Proteomes" id="UP000315252">
    <property type="component" value="Unassembled WGS sequence"/>
</dbReference>